<dbReference type="InterPro" id="IPR013546">
    <property type="entry name" value="PII_UdlTrfase/GS_AdlTrfase"/>
</dbReference>
<dbReference type="RefSeq" id="WP_141785034.1">
    <property type="nucleotide sequence ID" value="NZ_BAAAIK010000002.1"/>
</dbReference>
<keyword evidence="2 7" id="KW-0548">Nucleotidyltransferase</keyword>
<dbReference type="Pfam" id="PF03710">
    <property type="entry name" value="GlnE"/>
    <property type="match status" value="2"/>
</dbReference>
<dbReference type="GO" id="GO:0008882">
    <property type="term" value="F:[glutamate-ammonia-ligase] adenylyltransferase activity"/>
    <property type="evidence" value="ECO:0007669"/>
    <property type="project" value="UniProtKB-UniRule"/>
</dbReference>
<feature type="region of interest" description="Adenylyl removase" evidence="7">
    <location>
        <begin position="1"/>
        <end position="485"/>
    </location>
</feature>
<comment type="catalytic activity">
    <reaction evidence="7">
        <text>[glutamine synthetase]-O(4)-(5'-adenylyl)-L-tyrosine + phosphate = [glutamine synthetase]-L-tyrosine + ADP</text>
        <dbReference type="Rhea" id="RHEA:43716"/>
        <dbReference type="Rhea" id="RHEA-COMP:10660"/>
        <dbReference type="Rhea" id="RHEA-COMP:10661"/>
        <dbReference type="ChEBI" id="CHEBI:43474"/>
        <dbReference type="ChEBI" id="CHEBI:46858"/>
        <dbReference type="ChEBI" id="CHEBI:83624"/>
        <dbReference type="ChEBI" id="CHEBI:456216"/>
        <dbReference type="EC" id="2.7.7.89"/>
    </reaction>
</comment>
<evidence type="ECO:0000256" key="7">
    <source>
        <dbReference type="HAMAP-Rule" id="MF_00802"/>
    </source>
</evidence>
<dbReference type="InterPro" id="IPR043519">
    <property type="entry name" value="NT_sf"/>
</dbReference>
<dbReference type="EC" id="2.7.7.89" evidence="7"/>
<evidence type="ECO:0000256" key="3">
    <source>
        <dbReference type="ARBA" id="ARBA00022741"/>
    </source>
</evidence>
<evidence type="ECO:0000256" key="4">
    <source>
        <dbReference type="ARBA" id="ARBA00022840"/>
    </source>
</evidence>
<evidence type="ECO:0000256" key="5">
    <source>
        <dbReference type="ARBA" id="ARBA00022842"/>
    </source>
</evidence>
<dbReference type="SUPFAM" id="SSF81301">
    <property type="entry name" value="Nucleotidyltransferase"/>
    <property type="match status" value="2"/>
</dbReference>
<feature type="domain" description="Glutamate-ammonia ligase adenylyltransferase repeated" evidence="8">
    <location>
        <begin position="80"/>
        <end position="316"/>
    </location>
</feature>
<keyword evidence="6 7" id="KW-0511">Multifunctional enzyme</keyword>
<dbReference type="Gene3D" id="1.20.120.330">
    <property type="entry name" value="Nucleotidyltransferases domain 2"/>
    <property type="match status" value="2"/>
</dbReference>
<keyword evidence="10" id="KW-0436">Ligase</keyword>
<feature type="region of interest" description="Adenylyl transferase" evidence="7">
    <location>
        <begin position="493"/>
        <end position="1003"/>
    </location>
</feature>
<feature type="domain" description="PII-uridylyltransferase/Glutamine-synthetase adenylyltransferase" evidence="9">
    <location>
        <begin position="341"/>
        <end position="481"/>
    </location>
</feature>
<accession>A0A542YSQ2</accession>
<protein>
    <recommendedName>
        <fullName evidence="7">Bifunctional glutamine synthetase adenylyltransferase/adenylyl-removing enzyme</fullName>
    </recommendedName>
    <alternativeName>
        <fullName evidence="7">ATP:glutamine synthetase adenylyltransferase</fullName>
    </alternativeName>
    <alternativeName>
        <fullName evidence="7">ATase</fullName>
    </alternativeName>
    <domain>
        <recommendedName>
            <fullName evidence="7">Glutamine synthetase adenylyl-L-tyrosine phosphorylase</fullName>
            <ecNumber evidence="7">2.7.7.89</ecNumber>
        </recommendedName>
        <alternativeName>
            <fullName evidence="7">Adenylyl removase</fullName>
            <shortName evidence="7">AR</shortName>
            <shortName evidence="7">AT-N</shortName>
        </alternativeName>
    </domain>
    <domain>
        <recommendedName>
            <fullName evidence="7">Glutamine synthetase adenylyl transferase</fullName>
            <ecNumber evidence="7">2.7.7.42</ecNumber>
        </recommendedName>
        <alternativeName>
            <fullName evidence="7">Adenylyl transferase</fullName>
            <shortName evidence="7">AT</shortName>
            <shortName evidence="7">AT-C</shortName>
        </alternativeName>
    </domain>
</protein>
<evidence type="ECO:0000313" key="11">
    <source>
        <dbReference type="Proteomes" id="UP000319516"/>
    </source>
</evidence>
<dbReference type="InterPro" id="IPR005190">
    <property type="entry name" value="GlnE_rpt_dom"/>
</dbReference>
<keyword evidence="5 7" id="KW-0460">Magnesium</keyword>
<feature type="domain" description="PII-uridylyltransferase/Glutamine-synthetase adenylyltransferase" evidence="9">
    <location>
        <begin position="844"/>
        <end position="984"/>
    </location>
</feature>
<keyword evidence="1 7" id="KW-0808">Transferase</keyword>
<comment type="catalytic activity">
    <reaction evidence="7">
        <text>[glutamine synthetase]-L-tyrosine + ATP = [glutamine synthetase]-O(4)-(5'-adenylyl)-L-tyrosine + diphosphate</text>
        <dbReference type="Rhea" id="RHEA:18589"/>
        <dbReference type="Rhea" id="RHEA-COMP:10660"/>
        <dbReference type="Rhea" id="RHEA-COMP:10661"/>
        <dbReference type="ChEBI" id="CHEBI:30616"/>
        <dbReference type="ChEBI" id="CHEBI:33019"/>
        <dbReference type="ChEBI" id="CHEBI:46858"/>
        <dbReference type="ChEBI" id="CHEBI:83624"/>
        <dbReference type="EC" id="2.7.7.42"/>
    </reaction>
</comment>
<evidence type="ECO:0000259" key="9">
    <source>
        <dbReference type="Pfam" id="PF08335"/>
    </source>
</evidence>
<reference evidence="10 11" key="1">
    <citation type="submission" date="2019-06" db="EMBL/GenBank/DDBJ databases">
        <title>Sequencing the genomes of 1000 actinobacteria strains.</title>
        <authorList>
            <person name="Klenk H.-P."/>
        </authorList>
    </citation>
    <scope>NUCLEOTIDE SEQUENCE [LARGE SCALE GENOMIC DNA]</scope>
    <source>
        <strain evidence="10 11">DSM 12335</strain>
    </source>
</reference>
<gene>
    <name evidence="7" type="primary">glnE</name>
    <name evidence="10" type="ORF">FB467_2101</name>
</gene>
<evidence type="ECO:0000259" key="8">
    <source>
        <dbReference type="Pfam" id="PF03710"/>
    </source>
</evidence>
<dbReference type="GO" id="GO:0005829">
    <property type="term" value="C:cytosol"/>
    <property type="evidence" value="ECO:0007669"/>
    <property type="project" value="TreeGrafter"/>
</dbReference>
<organism evidence="10 11">
    <name type="scientific">Ornithinicoccus hortensis</name>
    <dbReference type="NCBI Taxonomy" id="82346"/>
    <lineage>
        <taxon>Bacteria</taxon>
        <taxon>Bacillati</taxon>
        <taxon>Actinomycetota</taxon>
        <taxon>Actinomycetes</taxon>
        <taxon>Micrococcales</taxon>
        <taxon>Intrasporangiaceae</taxon>
        <taxon>Ornithinicoccus</taxon>
    </lineage>
</organism>
<dbReference type="Gene3D" id="3.30.460.10">
    <property type="entry name" value="Beta Polymerase, domain 2"/>
    <property type="match status" value="2"/>
</dbReference>
<proteinExistence type="inferred from homology"/>
<comment type="function">
    <text evidence="7">Involved in the regulation of glutamine synthetase GlnA, a key enzyme in the process to assimilate ammonia. When cellular nitrogen levels are high, the C-terminal adenylyl transferase (AT) inactivates GlnA by covalent transfer of an adenylyl group from ATP to specific tyrosine residue of GlnA, thus reducing its activity. Conversely, when nitrogen levels are low, the N-terminal adenylyl removase (AR) activates GlnA by removing the adenylyl group by phosphorolysis, increasing its activity. The regulatory region of GlnE binds the signal transduction protein PII (GlnB) which indicates the nitrogen status of the cell.</text>
</comment>
<feature type="domain" description="Glutamate-ammonia ligase adenylyltransferase repeated" evidence="8">
    <location>
        <begin position="586"/>
        <end position="819"/>
    </location>
</feature>
<dbReference type="EC" id="2.7.7.42" evidence="7"/>
<evidence type="ECO:0000313" key="10">
    <source>
        <dbReference type="EMBL" id="TQL50974.1"/>
    </source>
</evidence>
<dbReference type="GO" id="GO:0005524">
    <property type="term" value="F:ATP binding"/>
    <property type="evidence" value="ECO:0007669"/>
    <property type="project" value="UniProtKB-UniRule"/>
</dbReference>
<dbReference type="OrthoDB" id="9759366at2"/>
<comment type="similarity">
    <text evidence="7">Belongs to the GlnE family.</text>
</comment>
<keyword evidence="4 7" id="KW-0067">ATP-binding</keyword>
<dbReference type="PANTHER" id="PTHR30621:SF0">
    <property type="entry name" value="BIFUNCTIONAL GLUTAMINE SYNTHETASE ADENYLYLTRANSFERASE_ADENYLYL-REMOVING ENZYME"/>
    <property type="match status" value="1"/>
</dbReference>
<name>A0A542YSQ2_9MICO</name>
<dbReference type="NCBIfam" id="NF010707">
    <property type="entry name" value="PRK14109.1"/>
    <property type="match status" value="1"/>
</dbReference>
<dbReference type="InterPro" id="IPR023057">
    <property type="entry name" value="GlnE"/>
</dbReference>
<keyword evidence="11" id="KW-1185">Reference proteome</keyword>
<dbReference type="HAMAP" id="MF_00802">
    <property type="entry name" value="GlnE"/>
    <property type="match status" value="1"/>
</dbReference>
<evidence type="ECO:0000256" key="2">
    <source>
        <dbReference type="ARBA" id="ARBA00022695"/>
    </source>
</evidence>
<dbReference type="EMBL" id="VFOP01000001">
    <property type="protein sequence ID" value="TQL50974.1"/>
    <property type="molecule type" value="Genomic_DNA"/>
</dbReference>
<comment type="cofactor">
    <cofactor evidence="7">
        <name>Mg(2+)</name>
        <dbReference type="ChEBI" id="CHEBI:18420"/>
    </cofactor>
</comment>
<comment type="caution">
    <text evidence="10">The sequence shown here is derived from an EMBL/GenBank/DDBJ whole genome shotgun (WGS) entry which is preliminary data.</text>
</comment>
<dbReference type="GO" id="GO:0000820">
    <property type="term" value="P:regulation of glutamine family amino acid metabolic process"/>
    <property type="evidence" value="ECO:0007669"/>
    <property type="project" value="UniProtKB-UniRule"/>
</dbReference>
<evidence type="ECO:0000256" key="6">
    <source>
        <dbReference type="ARBA" id="ARBA00023268"/>
    </source>
</evidence>
<dbReference type="GO" id="GO:0000287">
    <property type="term" value="F:magnesium ion binding"/>
    <property type="evidence" value="ECO:0007669"/>
    <property type="project" value="UniProtKB-UniRule"/>
</dbReference>
<dbReference type="CDD" id="cd05401">
    <property type="entry name" value="NT_GlnE_GlnD_like"/>
    <property type="match status" value="2"/>
</dbReference>
<evidence type="ECO:0000256" key="1">
    <source>
        <dbReference type="ARBA" id="ARBA00022679"/>
    </source>
</evidence>
<sequence length="1003" mass="109887">MTAGGPTGGALARVGFSDVRRAGGMLQELSAALPDLDGARLVRDLGMVADPDLALLTLVRLREAAPDLGDLISTASTQRERLVALLGASTALGDHLIHHPEQVREVTDPKSRAQRAGRSAQRAVTERMFETVGDRTGREAMDALRVGYHRELAEIAVEDLAAEDATAELPAVAAALADLAGAALEVAVQLARDEEPESEGVRFSVIAMGKTGGRELNYISDVDVIFLAGADDEADEERALRVGARLATAVIRICGQSTAEGSLWPVDAALRPEGKQGPLVRSLASHREYYQRWAKTWEFQALLKARHVAGDETLSREWLDVVEPLVWSASSRDGFVDEVQAMRRRVEQNVPKAEADRQLKLGPGGLRDIEFSVQLLELVHGRADETLRSETTLEALAALRDGGYVGRDDAAALDSAYRLLRVLEHRIQLYRLRRTHLMPTSEAELRRLGRSLGERRDAATAIVQRWRGQQREVRRLHERLFYRPLLSAVARLSTDEVRLSTDAAKDRLGALGFRDPAGAVRHLESLTEGVSRRATIQRHLLPVMLGWFADGADPDAGLLAFRQISDTLGTTHWYLRMLRDEGSAAERLAHVLSSSRYAVDLLIRSPEAVVLLGDPKGLSRVDPETLRTRLVSAAGRHEGAAEAFQAVRTVRARELLRVVLADLVGELDDAQVRASLTALTDALLEAGLAVATRAVVGDEDPLVRMMVVGMGRLGGAELGYASDADVMYVYEPVVEGTEGAAEQALAIVTELRKGLTGSGPDPAIELDATLRPEGKSGPLVRSLESYRAYYDRWSAGWESQALLRARPVAGDADLARRFTELIEPLRWPEGGIDARAVREVRRLKARMEAERLPRGADPRTHFKLGLGGLSDVEWVVQLHQLRHAHELPGLRTTRTLDALQALEEAGLVEAADAAVLRRSWVLASRLRDVGVLWRGRPVDSVPSHLRDAEGISRILGRAPGLGSKLAEEWRRTARRARQVVERLFYETAPVPAASPRRSDPRRS</sequence>
<dbReference type="Proteomes" id="UP000319516">
    <property type="component" value="Unassembled WGS sequence"/>
</dbReference>
<dbReference type="GO" id="GO:0016874">
    <property type="term" value="F:ligase activity"/>
    <property type="evidence" value="ECO:0007669"/>
    <property type="project" value="UniProtKB-KW"/>
</dbReference>
<dbReference type="Pfam" id="PF08335">
    <property type="entry name" value="GlnD_UR_UTase"/>
    <property type="match status" value="2"/>
</dbReference>
<keyword evidence="3 7" id="KW-0547">Nucleotide-binding</keyword>
<dbReference type="PANTHER" id="PTHR30621">
    <property type="entry name" value="GLUTAMINE SYNTHETASE ADENYLYLTRANSFERASE"/>
    <property type="match status" value="1"/>
</dbReference>
<dbReference type="SUPFAM" id="SSF81593">
    <property type="entry name" value="Nucleotidyltransferase substrate binding subunit/domain"/>
    <property type="match status" value="2"/>
</dbReference>
<dbReference type="GO" id="GO:0047388">
    <property type="term" value="F:[glutamine synthetase]-adenylyl-L-tyrosine phosphorylase activity"/>
    <property type="evidence" value="ECO:0007669"/>
    <property type="project" value="UniProtKB-EC"/>
</dbReference>
<dbReference type="AlphaFoldDB" id="A0A542YSQ2"/>